<accession>X7EJW0</accession>
<comment type="caution">
    <text evidence="1">The sequence shown here is derived from an EMBL/GenBank/DDBJ whole genome shotgun (WGS) entry which is preliminary data.</text>
</comment>
<dbReference type="RefSeq" id="WP_051489339.1">
    <property type="nucleotide sequence ID" value="NZ_JALZ01000005.1"/>
</dbReference>
<protein>
    <recommendedName>
        <fullName evidence="3">Co-chaperone DjlA N-terminal domain-containing protein</fullName>
    </recommendedName>
</protein>
<name>X7EJW0_9RHOB</name>
<organism evidence="1 2">
    <name type="scientific">Roseivivax halodurans JCM 10272</name>
    <dbReference type="NCBI Taxonomy" id="1449350"/>
    <lineage>
        <taxon>Bacteria</taxon>
        <taxon>Pseudomonadati</taxon>
        <taxon>Pseudomonadota</taxon>
        <taxon>Alphaproteobacteria</taxon>
        <taxon>Rhodobacterales</taxon>
        <taxon>Roseobacteraceae</taxon>
        <taxon>Roseivivax</taxon>
    </lineage>
</organism>
<gene>
    <name evidence="1" type="ORF">OCH239_16630</name>
</gene>
<evidence type="ECO:0000313" key="1">
    <source>
        <dbReference type="EMBL" id="ETX15446.1"/>
    </source>
</evidence>
<dbReference type="EMBL" id="JALZ01000005">
    <property type="protein sequence ID" value="ETX15446.1"/>
    <property type="molecule type" value="Genomic_DNA"/>
</dbReference>
<dbReference type="AlphaFoldDB" id="X7EJW0"/>
<keyword evidence="2" id="KW-1185">Reference proteome</keyword>
<proteinExistence type="predicted"/>
<dbReference type="eggNOG" id="COG4103">
    <property type="taxonomic scope" value="Bacteria"/>
</dbReference>
<evidence type="ECO:0000313" key="2">
    <source>
        <dbReference type="Proteomes" id="UP000022447"/>
    </source>
</evidence>
<sequence>MSSRLIYWATMPEMAWLDPADTPVALGTLTVRAASGELADLLPEAEHIDAVLARRYDLTATEAAEMRRVCEHVASAVPCGRTYARLVTENVPAEERRAFAESLLHVAAEGRTDPWTAASVARAFGLPDVALPHARRA</sequence>
<dbReference type="Proteomes" id="UP000022447">
    <property type="component" value="Unassembled WGS sequence"/>
</dbReference>
<reference evidence="1 2" key="1">
    <citation type="submission" date="2014-01" db="EMBL/GenBank/DDBJ databases">
        <title>Roseivivax halodurans JCM 10272 Genome Sequencing.</title>
        <authorList>
            <person name="Lai Q."/>
            <person name="Li G."/>
            <person name="Shao Z."/>
        </authorList>
    </citation>
    <scope>NUCLEOTIDE SEQUENCE [LARGE SCALE GENOMIC DNA]</scope>
    <source>
        <strain evidence="1 2">JCM 10272</strain>
    </source>
</reference>
<dbReference type="STRING" id="1449350.OCH239_16630"/>
<dbReference type="OrthoDB" id="7871207at2"/>
<dbReference type="PATRIC" id="fig|1449350.3.peg.1446"/>
<evidence type="ECO:0008006" key="3">
    <source>
        <dbReference type="Google" id="ProtNLM"/>
    </source>
</evidence>